<protein>
    <submittedName>
        <fullName evidence="2">Uncharacterized protein</fullName>
    </submittedName>
</protein>
<sequence>MRPIDQDDAISILSIILHLLLLIMIITVTLYLFMYFPGEEPKGLYVRAIEVSRGTMQVAGDPLGYSSVPRETDGVVILPSVHNEEAIGAVRVSFSPVIGDIAVDINKISVFLYQGDEKIRLTPSHQSPLSSGEWMVLHRRESRIIRETGDRSTIGLGESFDILIVLPGPLVSGDRLRLSIFLMPDTAIPIERSIPHRVAYTTLLSP</sequence>
<evidence type="ECO:0000256" key="1">
    <source>
        <dbReference type="SAM" id="Phobius"/>
    </source>
</evidence>
<gene>
    <name evidence="2" type="ORF">RJ53_08680</name>
</gene>
<keyword evidence="1" id="KW-0472">Membrane</keyword>
<evidence type="ECO:0000313" key="2">
    <source>
        <dbReference type="EMBL" id="MBR1369557.1"/>
    </source>
</evidence>
<keyword evidence="3" id="KW-1185">Reference proteome</keyword>
<dbReference type="AlphaFoldDB" id="A0A8J7WAV1"/>
<reference evidence="2" key="1">
    <citation type="submission" date="2014-12" db="EMBL/GenBank/DDBJ databases">
        <authorList>
            <person name="Huang H.-H."/>
            <person name="Chen S.-C."/>
            <person name="Lai M.-C."/>
        </authorList>
    </citation>
    <scope>NUCLEOTIDE SEQUENCE</scope>
    <source>
        <strain evidence="2">K1F9705b</strain>
    </source>
</reference>
<keyword evidence="1" id="KW-1133">Transmembrane helix</keyword>
<keyword evidence="1" id="KW-0812">Transmembrane</keyword>
<dbReference type="EMBL" id="JWHL01000014">
    <property type="protein sequence ID" value="MBR1369557.1"/>
    <property type="molecule type" value="Genomic_DNA"/>
</dbReference>
<dbReference type="RefSeq" id="WP_211531269.1">
    <property type="nucleotide sequence ID" value="NZ_JWHL01000014.1"/>
</dbReference>
<dbReference type="Proteomes" id="UP000730161">
    <property type="component" value="Unassembled WGS sequence"/>
</dbReference>
<comment type="caution">
    <text evidence="2">The sequence shown here is derived from an EMBL/GenBank/DDBJ whole genome shotgun (WGS) entry which is preliminary data.</text>
</comment>
<feature type="transmembrane region" description="Helical" evidence="1">
    <location>
        <begin position="12"/>
        <end position="36"/>
    </location>
</feature>
<organism evidence="2 3">
    <name type="scientific">Methanocalculus chunghsingensis</name>
    <dbReference type="NCBI Taxonomy" id="156457"/>
    <lineage>
        <taxon>Archaea</taxon>
        <taxon>Methanobacteriati</taxon>
        <taxon>Methanobacteriota</taxon>
        <taxon>Stenosarchaea group</taxon>
        <taxon>Methanomicrobia</taxon>
        <taxon>Methanomicrobiales</taxon>
        <taxon>Methanocalculaceae</taxon>
        <taxon>Methanocalculus</taxon>
    </lineage>
</organism>
<accession>A0A8J7WAV1</accession>
<proteinExistence type="predicted"/>
<name>A0A8J7WAV1_9EURY</name>
<evidence type="ECO:0000313" key="3">
    <source>
        <dbReference type="Proteomes" id="UP000730161"/>
    </source>
</evidence>